<dbReference type="EMBL" id="JAXCLX010000002">
    <property type="protein sequence ID" value="MDY0872753.1"/>
    <property type="molecule type" value="Genomic_DNA"/>
</dbReference>
<name>A0ABU5DZK6_9PROT</name>
<comment type="caution">
    <text evidence="1">The sequence shown here is derived from an EMBL/GenBank/DDBJ whole genome shotgun (WGS) entry which is preliminary data.</text>
</comment>
<sequence length="166" mass="17444">MLAGRFGAMKPALNSADKQGADDIGRIAVNSLLGNYGDEARAGLSAIGSLWDGKSFDEAYDTNLQAEKEATAAAQERQGLTGTGVELLTSFIPVVGDVSGALADYKDWKEHGDEWGWEDYGLVALGLVPEMPNRKAVKGAEKVGEELLETVAKSGDEVAGLGETNV</sequence>
<dbReference type="Proteomes" id="UP001271769">
    <property type="component" value="Unassembled WGS sequence"/>
</dbReference>
<reference evidence="1 2" key="1">
    <citation type="journal article" date="2013" name="Antonie Van Leeuwenhoek">
        <title>Dongia rigui sp. nov., isolated from freshwater of a large wetland in Korea.</title>
        <authorList>
            <person name="Baik K.S."/>
            <person name="Hwang Y.M."/>
            <person name="Choi J.S."/>
            <person name="Kwon J."/>
            <person name="Seong C.N."/>
        </authorList>
    </citation>
    <scope>NUCLEOTIDE SEQUENCE [LARGE SCALE GENOMIC DNA]</scope>
    <source>
        <strain evidence="1 2">04SU4-P</strain>
    </source>
</reference>
<evidence type="ECO:0008006" key="3">
    <source>
        <dbReference type="Google" id="ProtNLM"/>
    </source>
</evidence>
<evidence type="ECO:0000313" key="2">
    <source>
        <dbReference type="Proteomes" id="UP001271769"/>
    </source>
</evidence>
<gene>
    <name evidence="1" type="ORF">SMD31_12495</name>
</gene>
<protein>
    <recommendedName>
        <fullName evidence="3">WXG100 family type VII secretion target</fullName>
    </recommendedName>
</protein>
<keyword evidence="2" id="KW-1185">Reference proteome</keyword>
<accession>A0ABU5DZK6</accession>
<proteinExistence type="predicted"/>
<evidence type="ECO:0000313" key="1">
    <source>
        <dbReference type="EMBL" id="MDY0872753.1"/>
    </source>
</evidence>
<organism evidence="1 2">
    <name type="scientific">Dongia rigui</name>
    <dbReference type="NCBI Taxonomy" id="940149"/>
    <lineage>
        <taxon>Bacteria</taxon>
        <taxon>Pseudomonadati</taxon>
        <taxon>Pseudomonadota</taxon>
        <taxon>Alphaproteobacteria</taxon>
        <taxon>Rhodospirillales</taxon>
        <taxon>Dongiaceae</taxon>
        <taxon>Dongia</taxon>
    </lineage>
</organism>
<dbReference type="RefSeq" id="WP_320501227.1">
    <property type="nucleotide sequence ID" value="NZ_JAXCLX010000002.1"/>
</dbReference>